<dbReference type="FunFam" id="3.40.50.720:FF:000084">
    <property type="entry name" value="Short-chain dehydrogenase reductase"/>
    <property type="match status" value="1"/>
</dbReference>
<dbReference type="AlphaFoldDB" id="A0A381P5Z6"/>
<gene>
    <name evidence="3" type="ORF">METZ01_LOCUS13927</name>
</gene>
<proteinExistence type="inferred from homology"/>
<evidence type="ECO:0000256" key="1">
    <source>
        <dbReference type="ARBA" id="ARBA00006484"/>
    </source>
</evidence>
<dbReference type="GO" id="GO:0016491">
    <property type="term" value="F:oxidoreductase activity"/>
    <property type="evidence" value="ECO:0007669"/>
    <property type="project" value="UniProtKB-KW"/>
</dbReference>
<dbReference type="CDD" id="cd05233">
    <property type="entry name" value="SDR_c"/>
    <property type="match status" value="1"/>
</dbReference>
<keyword evidence="2" id="KW-0560">Oxidoreductase</keyword>
<dbReference type="PANTHER" id="PTHR24321:SF8">
    <property type="entry name" value="ESTRADIOL 17-BETA-DEHYDROGENASE 8-RELATED"/>
    <property type="match status" value="1"/>
</dbReference>
<evidence type="ECO:0000256" key="2">
    <source>
        <dbReference type="ARBA" id="ARBA00023002"/>
    </source>
</evidence>
<organism evidence="3">
    <name type="scientific">marine metagenome</name>
    <dbReference type="NCBI Taxonomy" id="408172"/>
    <lineage>
        <taxon>unclassified sequences</taxon>
        <taxon>metagenomes</taxon>
        <taxon>ecological metagenomes</taxon>
    </lineage>
</organism>
<evidence type="ECO:0008006" key="4">
    <source>
        <dbReference type="Google" id="ProtNLM"/>
    </source>
</evidence>
<dbReference type="PROSITE" id="PS00061">
    <property type="entry name" value="ADH_SHORT"/>
    <property type="match status" value="1"/>
</dbReference>
<reference evidence="3" key="1">
    <citation type="submission" date="2018-05" db="EMBL/GenBank/DDBJ databases">
        <authorList>
            <person name="Lanie J.A."/>
            <person name="Ng W.-L."/>
            <person name="Kazmierczak K.M."/>
            <person name="Andrzejewski T.M."/>
            <person name="Davidsen T.M."/>
            <person name="Wayne K.J."/>
            <person name="Tettelin H."/>
            <person name="Glass J.I."/>
            <person name="Rusch D."/>
            <person name="Podicherti R."/>
            <person name="Tsui H.-C.T."/>
            <person name="Winkler M.E."/>
        </authorList>
    </citation>
    <scope>NUCLEOTIDE SEQUENCE</scope>
</reference>
<dbReference type="Pfam" id="PF13561">
    <property type="entry name" value="adh_short_C2"/>
    <property type="match status" value="1"/>
</dbReference>
<dbReference type="InterPro" id="IPR002347">
    <property type="entry name" value="SDR_fam"/>
</dbReference>
<dbReference type="InterPro" id="IPR020904">
    <property type="entry name" value="Sc_DH/Rdtase_CS"/>
</dbReference>
<dbReference type="EMBL" id="UINC01000777">
    <property type="protein sequence ID" value="SUZ61073.1"/>
    <property type="molecule type" value="Genomic_DNA"/>
</dbReference>
<dbReference type="PRINTS" id="PR00080">
    <property type="entry name" value="SDRFAMILY"/>
</dbReference>
<accession>A0A381P5Z6</accession>
<dbReference type="InterPro" id="IPR036291">
    <property type="entry name" value="NAD(P)-bd_dom_sf"/>
</dbReference>
<dbReference type="SUPFAM" id="SSF51735">
    <property type="entry name" value="NAD(P)-binding Rossmann-fold domains"/>
    <property type="match status" value="1"/>
</dbReference>
<name>A0A381P5Z6_9ZZZZ</name>
<sequence length="258" mass="26053">MSDNEGNVIAVTGAGSGIGKAAVKRLVDEGASVVAVDLTESSLEWTNDFESVVSLAGDVTDPSVNDHMVALAVDNFGGLNAAVLNAGVVAQGDIVRGSMSDYDRVMDVNVRGVVLGLKSVVAVMASTGGSIVVTGSVSGLGGDSGLWAYNASKGAVVNLARSAALDLGHLNVRVNAVCPGPIHTGLTEDTRGTEMGDAMEARLPLGRFGEPEEVAAVIAFLTSTQSSFVTGAAIPVDGGVTAGTGQWATYGGRKRGYL</sequence>
<comment type="similarity">
    <text evidence="1">Belongs to the short-chain dehydrogenases/reductases (SDR) family.</text>
</comment>
<protein>
    <recommendedName>
        <fullName evidence="4">Oxidoreductase</fullName>
    </recommendedName>
</protein>
<evidence type="ECO:0000313" key="3">
    <source>
        <dbReference type="EMBL" id="SUZ61073.1"/>
    </source>
</evidence>
<dbReference type="PANTHER" id="PTHR24321">
    <property type="entry name" value="DEHYDROGENASES, SHORT CHAIN"/>
    <property type="match status" value="1"/>
</dbReference>
<dbReference type="PRINTS" id="PR00081">
    <property type="entry name" value="GDHRDH"/>
</dbReference>
<dbReference type="Gene3D" id="3.40.50.720">
    <property type="entry name" value="NAD(P)-binding Rossmann-like Domain"/>
    <property type="match status" value="1"/>
</dbReference>